<dbReference type="EMBL" id="BDIP01002086">
    <property type="protein sequence ID" value="GIQ85703.1"/>
    <property type="molecule type" value="Genomic_DNA"/>
</dbReference>
<accession>A0A9K3D0U8</accession>
<protein>
    <submittedName>
        <fullName evidence="2">Uncharacterized protein</fullName>
    </submittedName>
</protein>
<comment type="caution">
    <text evidence="2">The sequence shown here is derived from an EMBL/GenBank/DDBJ whole genome shotgun (WGS) entry which is preliminary data.</text>
</comment>
<proteinExistence type="predicted"/>
<feature type="compositionally biased region" description="Pro residues" evidence="1">
    <location>
        <begin position="372"/>
        <end position="381"/>
    </location>
</feature>
<reference evidence="2 3" key="1">
    <citation type="journal article" date="2018" name="PLoS ONE">
        <title>The draft genome of Kipferlia bialata reveals reductive genome evolution in fornicate parasites.</title>
        <authorList>
            <person name="Tanifuji G."/>
            <person name="Takabayashi S."/>
            <person name="Kume K."/>
            <person name="Takagi M."/>
            <person name="Nakayama T."/>
            <person name="Kamikawa R."/>
            <person name="Inagaki Y."/>
            <person name="Hashimoto T."/>
        </authorList>
    </citation>
    <scope>NUCLEOTIDE SEQUENCE [LARGE SCALE GENOMIC DNA]</scope>
    <source>
        <strain evidence="2">NY0173</strain>
    </source>
</reference>
<sequence length="398" mass="45058">MPPKPTGYIQGLLDERGVRPVPVRQKTPSGRRRKVTCGTCDTTQHSVYVDCATCWATKLKEWSAEVVDALFGDRLVKFDQEPVVHDQWVLFRCPTCSDVCSIQFKNVFQRRAEIGRENERWCQKWGCANRDRIQEYKSLCEDANLEYRGPAEGAVAGRHNVIVWCPVCKDTSTRRLDYPPICSHCPHTSGFNPKRPGFVYLMLREDKGKEQAMFGISNVPHMRLRRHNMYDWVQQGKLLFFRSGHRAHALEKRIKGLLKHHLKGEFIEYHRIGGDGYKEGNGAKTNREAYWCETTGPWVKHPTISALCKALHVDVGDGKESDYVFTPESFAKPAELLKRPPSTEGHLNLAAWLSTSPINPQSLQSPESLPAPSIPLPPPAPASKRSSPSQSPEVLDFD</sequence>
<feature type="region of interest" description="Disordered" evidence="1">
    <location>
        <begin position="358"/>
        <end position="398"/>
    </location>
</feature>
<evidence type="ECO:0000256" key="1">
    <source>
        <dbReference type="SAM" id="MobiDB-lite"/>
    </source>
</evidence>
<evidence type="ECO:0000313" key="3">
    <source>
        <dbReference type="Proteomes" id="UP000265618"/>
    </source>
</evidence>
<feature type="compositionally biased region" description="Low complexity" evidence="1">
    <location>
        <begin position="382"/>
        <end position="392"/>
    </location>
</feature>
<dbReference type="AlphaFoldDB" id="A0A9K3D0U8"/>
<keyword evidence="3" id="KW-1185">Reference proteome</keyword>
<evidence type="ECO:0000313" key="2">
    <source>
        <dbReference type="EMBL" id="GIQ85703.1"/>
    </source>
</evidence>
<name>A0A9K3D0U8_9EUKA</name>
<gene>
    <name evidence="2" type="ORF">KIPB_007415</name>
</gene>
<organism evidence="2 3">
    <name type="scientific">Kipferlia bialata</name>
    <dbReference type="NCBI Taxonomy" id="797122"/>
    <lineage>
        <taxon>Eukaryota</taxon>
        <taxon>Metamonada</taxon>
        <taxon>Carpediemonas-like organisms</taxon>
        <taxon>Kipferlia</taxon>
    </lineage>
</organism>
<dbReference type="Proteomes" id="UP000265618">
    <property type="component" value="Unassembled WGS sequence"/>
</dbReference>